<reference evidence="1" key="1">
    <citation type="journal article" date="2020" name="mSystems">
        <title>Genome- and Community-Level Interaction Insights into Carbon Utilization and Element Cycling Functions of Hydrothermarchaeota in Hydrothermal Sediment.</title>
        <authorList>
            <person name="Zhou Z."/>
            <person name="Liu Y."/>
            <person name="Xu W."/>
            <person name="Pan J."/>
            <person name="Luo Z.H."/>
            <person name="Li M."/>
        </authorList>
    </citation>
    <scope>NUCLEOTIDE SEQUENCE [LARGE SCALE GENOMIC DNA]</scope>
    <source>
        <strain evidence="1">HyVt-577</strain>
    </source>
</reference>
<dbReference type="Pfam" id="PF01597">
    <property type="entry name" value="GCV_H"/>
    <property type="match status" value="1"/>
</dbReference>
<sequence length="228" mass="26137">MVFILVFLTVAVCIALNYFLQREERALKATEKKKKSPIFLSPDKALLPIKRKGERFYHPSHSWVQKEKDDIYYVGFDDLISFLFSDHIKLKNLPLIGASLPQGSPIWDVSVNGHHILQLAPVSGEVVDVNPACCLDMPLPSDQVEKSWILKIKAEHFIKDANNLMSDTQADIMNNSIRDEIFSKAVKGNYVNDGGKLAPEFVENMSEEDWHKFIQKYFPHQEKTITQY</sequence>
<organism evidence="1">
    <name type="scientific">Caldithrix abyssi</name>
    <dbReference type="NCBI Taxonomy" id="187145"/>
    <lineage>
        <taxon>Bacteria</taxon>
        <taxon>Pseudomonadati</taxon>
        <taxon>Calditrichota</taxon>
        <taxon>Calditrichia</taxon>
        <taxon>Calditrichales</taxon>
        <taxon>Calditrichaceae</taxon>
        <taxon>Caldithrix</taxon>
    </lineage>
</organism>
<proteinExistence type="predicted"/>
<gene>
    <name evidence="1" type="ORF">ENK44_05955</name>
</gene>
<dbReference type="EMBL" id="DRQG01000054">
    <property type="protein sequence ID" value="HGY55220.1"/>
    <property type="molecule type" value="Genomic_DNA"/>
</dbReference>
<dbReference type="Proteomes" id="UP000885779">
    <property type="component" value="Unassembled WGS sequence"/>
</dbReference>
<dbReference type="SUPFAM" id="SSF51230">
    <property type="entry name" value="Single hybrid motif"/>
    <property type="match status" value="1"/>
</dbReference>
<dbReference type="InterPro" id="IPR033753">
    <property type="entry name" value="GCV_H/Fam206"/>
</dbReference>
<evidence type="ECO:0000313" key="1">
    <source>
        <dbReference type="EMBL" id="HGY55220.1"/>
    </source>
</evidence>
<dbReference type="Gene3D" id="2.40.50.100">
    <property type="match status" value="1"/>
</dbReference>
<name>A0A7V4WUH5_CALAY</name>
<comment type="caution">
    <text evidence="1">The sequence shown here is derived from an EMBL/GenBank/DDBJ whole genome shotgun (WGS) entry which is preliminary data.</text>
</comment>
<dbReference type="InterPro" id="IPR011053">
    <property type="entry name" value="Single_hybrid_motif"/>
</dbReference>
<evidence type="ECO:0008006" key="2">
    <source>
        <dbReference type="Google" id="ProtNLM"/>
    </source>
</evidence>
<accession>A0A7V4WUH5</accession>
<protein>
    <recommendedName>
        <fullName evidence="2">Glycine cleavage system protein H</fullName>
    </recommendedName>
</protein>
<dbReference type="AlphaFoldDB" id="A0A7V4WUH5"/>